<reference evidence="1 2" key="1">
    <citation type="submission" date="2019-06" db="EMBL/GenBank/DDBJ databases">
        <title>Description of Kitasatospora acidophila sp. nov. isolated from pine grove soil, and reclassification of Streptomyces novaecaesareae to Kitasatospora novaeceasareae comb. nov.</title>
        <authorList>
            <person name="Kim M.J."/>
        </authorList>
    </citation>
    <scope>NUCLEOTIDE SEQUENCE [LARGE SCALE GENOMIC DNA]</scope>
    <source>
        <strain evidence="1 2">MMS16-CNU292</strain>
    </source>
</reference>
<accession>A0A540WFT5</accession>
<dbReference type="AlphaFoldDB" id="A0A540WFT5"/>
<proteinExistence type="predicted"/>
<keyword evidence="2" id="KW-1185">Reference proteome</keyword>
<dbReference type="Proteomes" id="UP000319103">
    <property type="component" value="Unassembled WGS sequence"/>
</dbReference>
<evidence type="ECO:0000313" key="2">
    <source>
        <dbReference type="Proteomes" id="UP000319103"/>
    </source>
</evidence>
<evidence type="ECO:0000313" key="1">
    <source>
        <dbReference type="EMBL" id="TQF07838.1"/>
    </source>
</evidence>
<dbReference type="OrthoDB" id="583431at2"/>
<dbReference type="Pfam" id="PF19458">
    <property type="entry name" value="DUF5995"/>
    <property type="match status" value="1"/>
</dbReference>
<protein>
    <submittedName>
        <fullName evidence="1">Uncharacterized protein</fullName>
    </submittedName>
</protein>
<dbReference type="InterPro" id="IPR046037">
    <property type="entry name" value="DUF5995"/>
</dbReference>
<gene>
    <name evidence="1" type="ORF">E6W39_38505</name>
</gene>
<sequence>MKRIDAEFDARDGVACFNRMYLRVTELVAASLAENYFADGAFIERMDVIFAGLYLRNVEAAKAGNPVNAAWRPLVDLRDDRRILSIQYALAGMNAHINHDLALSVILTCKERRTTPDTSPVHADYLKVNELLARVEAEVRAEFEPELVRLATADAESITHILSTFSIEAARDASWLSVQLLWPQRDIPFTYDRACAGIAETTGMVGRLLLTPVPLSAS</sequence>
<name>A0A540WFT5_9ACTN</name>
<organism evidence="1 2">
    <name type="scientific">Kitasatospora acidiphila</name>
    <dbReference type="NCBI Taxonomy" id="2567942"/>
    <lineage>
        <taxon>Bacteria</taxon>
        <taxon>Bacillati</taxon>
        <taxon>Actinomycetota</taxon>
        <taxon>Actinomycetes</taxon>
        <taxon>Kitasatosporales</taxon>
        <taxon>Streptomycetaceae</taxon>
        <taxon>Kitasatospora</taxon>
    </lineage>
</organism>
<dbReference type="EMBL" id="VIGB01000003">
    <property type="protein sequence ID" value="TQF07838.1"/>
    <property type="molecule type" value="Genomic_DNA"/>
</dbReference>
<comment type="caution">
    <text evidence="1">The sequence shown here is derived from an EMBL/GenBank/DDBJ whole genome shotgun (WGS) entry which is preliminary data.</text>
</comment>